<keyword evidence="12" id="KW-1185">Reference proteome</keyword>
<comment type="caution">
    <text evidence="11">The sequence shown here is derived from an EMBL/GenBank/DDBJ whole genome shotgun (WGS) entry which is preliminary data.</text>
</comment>
<dbReference type="Proteomes" id="UP001318860">
    <property type="component" value="Unassembled WGS sequence"/>
</dbReference>
<keyword evidence="8" id="KW-0326">Glycosidase</keyword>
<evidence type="ECO:0000313" key="12">
    <source>
        <dbReference type="Proteomes" id="UP001318860"/>
    </source>
</evidence>
<comment type="subcellular location">
    <subcellularLocation>
        <location evidence="2">Secreted</location>
    </subcellularLocation>
</comment>
<proteinExistence type="inferred from homology"/>
<gene>
    <name evidence="11" type="ORF">DH2020_015243</name>
</gene>
<evidence type="ECO:0000256" key="2">
    <source>
        <dbReference type="ARBA" id="ARBA00004613"/>
    </source>
</evidence>
<dbReference type="PROSITE" id="PS00659">
    <property type="entry name" value="GLYCOSYL_HYDROL_F5"/>
    <property type="match status" value="1"/>
</dbReference>
<accession>A0ABR0WTN0</accession>
<feature type="domain" description="Glycoside hydrolase family 5" evidence="10">
    <location>
        <begin position="23"/>
        <end position="222"/>
    </location>
</feature>
<evidence type="ECO:0000256" key="7">
    <source>
        <dbReference type="ARBA" id="ARBA00022801"/>
    </source>
</evidence>
<keyword evidence="7" id="KW-0378">Hydrolase</keyword>
<comment type="catalytic activity">
    <reaction evidence="1">
        <text>Random hydrolysis of (1-&gt;4)-beta-D-mannosidic linkages in mannans, galactomannans and glucomannans.</text>
        <dbReference type="EC" id="3.2.1.78"/>
    </reaction>
</comment>
<comment type="similarity">
    <text evidence="3">Belongs to the glycosyl hydrolase 5 (cellulase A) family.</text>
</comment>
<evidence type="ECO:0000256" key="3">
    <source>
        <dbReference type="ARBA" id="ARBA00005641"/>
    </source>
</evidence>
<organism evidence="11 12">
    <name type="scientific">Rehmannia glutinosa</name>
    <name type="common">Chinese foxglove</name>
    <dbReference type="NCBI Taxonomy" id="99300"/>
    <lineage>
        <taxon>Eukaryota</taxon>
        <taxon>Viridiplantae</taxon>
        <taxon>Streptophyta</taxon>
        <taxon>Embryophyta</taxon>
        <taxon>Tracheophyta</taxon>
        <taxon>Spermatophyta</taxon>
        <taxon>Magnoliopsida</taxon>
        <taxon>eudicotyledons</taxon>
        <taxon>Gunneridae</taxon>
        <taxon>Pentapetalae</taxon>
        <taxon>asterids</taxon>
        <taxon>lamiids</taxon>
        <taxon>Lamiales</taxon>
        <taxon>Orobanchaceae</taxon>
        <taxon>Rehmannieae</taxon>
        <taxon>Rehmannia</taxon>
    </lineage>
</organism>
<evidence type="ECO:0000256" key="8">
    <source>
        <dbReference type="ARBA" id="ARBA00023295"/>
    </source>
</evidence>
<evidence type="ECO:0000256" key="9">
    <source>
        <dbReference type="SAM" id="SignalP"/>
    </source>
</evidence>
<dbReference type="PANTHER" id="PTHR31451">
    <property type="match status" value="1"/>
</dbReference>
<name>A0ABR0WTN0_REHGL</name>
<dbReference type="PANTHER" id="PTHR31451:SF39">
    <property type="entry name" value="MANNAN ENDO-1,4-BETA-MANNOSIDASE 1"/>
    <property type="match status" value="1"/>
</dbReference>
<dbReference type="EMBL" id="JABTTQ020000008">
    <property type="protein sequence ID" value="KAK6150311.1"/>
    <property type="molecule type" value="Genomic_DNA"/>
</dbReference>
<sequence>MGRNNLGICFVLAALLISYSKADFVKTSGTKFVNNNKPFYFNGFNAYWLMVIASEPSNRNKVTDALFQASRYKMNVARTWAFSDGDINGALQTSPGKYNEQVFEGLDFVVAEAKKRGIYLILSLVNNYNDFGGKKQYVQWARDQGRNLANDDAFFTDPVVKGFYKNHIKTVLTRVNTITRIAYKDDPTILAWELMNEPRCESTSHGKSCPNQTIWSKLNSQAMDRSTHKRLGRSWRNHFLSLNSASLQNWQITVGARDGYFSDIFNNVIVCARRGGPCGGTIFWQLMTQGMENFADGYEVILQQSPSTARVINRQSRRISSLNNGRNEEDIILTMQNNGGFGGEVLEVIVVRWEEVRSD</sequence>
<dbReference type="Pfam" id="PF26410">
    <property type="entry name" value="GH5_mannosidase"/>
    <property type="match status" value="1"/>
</dbReference>
<evidence type="ECO:0000259" key="10">
    <source>
        <dbReference type="Pfam" id="PF26410"/>
    </source>
</evidence>
<evidence type="ECO:0000256" key="1">
    <source>
        <dbReference type="ARBA" id="ARBA00001678"/>
    </source>
</evidence>
<dbReference type="InterPro" id="IPR045053">
    <property type="entry name" value="MAN-like"/>
</dbReference>
<reference evidence="11 12" key="1">
    <citation type="journal article" date="2021" name="Comput. Struct. Biotechnol. J.">
        <title>De novo genome assembly of the potent medicinal plant Rehmannia glutinosa using nanopore technology.</title>
        <authorList>
            <person name="Ma L."/>
            <person name="Dong C."/>
            <person name="Song C."/>
            <person name="Wang X."/>
            <person name="Zheng X."/>
            <person name="Niu Y."/>
            <person name="Chen S."/>
            <person name="Feng W."/>
        </authorList>
    </citation>
    <scope>NUCLEOTIDE SEQUENCE [LARGE SCALE GENOMIC DNA]</scope>
    <source>
        <strain evidence="11">DH-2019</strain>
    </source>
</reference>
<protein>
    <recommendedName>
        <fullName evidence="4">mannan endo-1,4-beta-mannosidase</fullName>
        <ecNumber evidence="4">3.2.1.78</ecNumber>
    </recommendedName>
</protein>
<keyword evidence="6 9" id="KW-0732">Signal</keyword>
<feature type="signal peptide" evidence="9">
    <location>
        <begin position="1"/>
        <end position="22"/>
    </location>
</feature>
<dbReference type="InterPro" id="IPR001547">
    <property type="entry name" value="Glyco_hydro_5"/>
</dbReference>
<evidence type="ECO:0000256" key="4">
    <source>
        <dbReference type="ARBA" id="ARBA00012706"/>
    </source>
</evidence>
<feature type="chain" id="PRO_5046733239" description="mannan endo-1,4-beta-mannosidase" evidence="9">
    <location>
        <begin position="23"/>
        <end position="359"/>
    </location>
</feature>
<evidence type="ECO:0000313" key="11">
    <source>
        <dbReference type="EMBL" id="KAK6150311.1"/>
    </source>
</evidence>
<evidence type="ECO:0000256" key="6">
    <source>
        <dbReference type="ARBA" id="ARBA00022729"/>
    </source>
</evidence>
<dbReference type="Gene3D" id="3.20.20.80">
    <property type="entry name" value="Glycosidases"/>
    <property type="match status" value="1"/>
</dbReference>
<keyword evidence="5" id="KW-0964">Secreted</keyword>
<dbReference type="EC" id="3.2.1.78" evidence="4"/>
<evidence type="ECO:0000256" key="5">
    <source>
        <dbReference type="ARBA" id="ARBA00022525"/>
    </source>
</evidence>
<dbReference type="InterPro" id="IPR018087">
    <property type="entry name" value="Glyco_hydro_5_CS"/>
</dbReference>
<dbReference type="SUPFAM" id="SSF51445">
    <property type="entry name" value="(Trans)glycosidases"/>
    <property type="match status" value="1"/>
</dbReference>
<dbReference type="InterPro" id="IPR017853">
    <property type="entry name" value="GH"/>
</dbReference>